<dbReference type="VEuPathDB" id="AmoebaDB:DDB_G0285827"/>
<keyword evidence="2" id="KW-0677">Repeat</keyword>
<dbReference type="PhylomeDB" id="Q54MN4"/>
<dbReference type="GO" id="GO:0005740">
    <property type="term" value="C:mitochondrial envelope"/>
    <property type="evidence" value="ECO:0000318"/>
    <property type="project" value="GO_Central"/>
</dbReference>
<sequence>MQAKFEEFFQKVKNQTTYDEEELFKLVELSKVTQEDKKEKVANFANILFKLTKSTPSDSINATIIKQVNDDARKYIDEVGDDVNVSFTIALIFVTIIQLFKQDASINSLLNNASTILVNILYKQGNHIDSMDLLIETFEILSKKTNDENKRMYYVSRSNEIARYKSDFQSGKQVKLSPTSSEKLQKAFTYKEKGTDAFKKSDWKGAIFNYHCANNYVTGLMGLGDEEDTISKNLVLVLTNNIAICNMKLGKFKRSIELLDQVLKSDPNNVKALYRRGKCLVAEKEYIHAEEDLEKALTLTPNDKEIIAELKICRQKSNEFKKVEAKAYSKMFD</sequence>
<dbReference type="SMR" id="Q54MN4"/>
<dbReference type="EMBL" id="AAFI02000080">
    <property type="protein sequence ID" value="EAL64535.1"/>
    <property type="molecule type" value="Genomic_DNA"/>
</dbReference>
<dbReference type="HOGENOM" id="CLU_835284_0_0_1"/>
<dbReference type="GO" id="GO:0005829">
    <property type="term" value="C:cytosol"/>
    <property type="evidence" value="ECO:0000318"/>
    <property type="project" value="GO_Central"/>
</dbReference>
<dbReference type="STRING" id="44689.Q54MN4"/>
<dbReference type="PROSITE" id="PS50005">
    <property type="entry name" value="TPR"/>
    <property type="match status" value="1"/>
</dbReference>
<dbReference type="GO" id="GO:0044183">
    <property type="term" value="F:protein folding chaperone"/>
    <property type="evidence" value="ECO:0000318"/>
    <property type="project" value="GO_Central"/>
</dbReference>
<dbReference type="InParanoid" id="Q54MN4"/>
<keyword evidence="1" id="KW-0597">Phosphoprotein</keyword>
<dbReference type="dictyBase" id="DDB_G0285827"/>
<keyword evidence="6" id="KW-1185">Reference proteome</keyword>
<evidence type="ECO:0000313" key="5">
    <source>
        <dbReference type="EMBL" id="EAL64535.1"/>
    </source>
</evidence>
<dbReference type="InterPro" id="IPR019734">
    <property type="entry name" value="TPR_rpt"/>
</dbReference>
<feature type="repeat" description="TPR" evidence="4">
    <location>
        <begin position="270"/>
        <end position="303"/>
    </location>
</feature>
<dbReference type="GO" id="GO:0016020">
    <property type="term" value="C:membrane"/>
    <property type="evidence" value="ECO:0000318"/>
    <property type="project" value="GO_Central"/>
</dbReference>
<evidence type="ECO:0000313" key="6">
    <source>
        <dbReference type="Proteomes" id="UP000002195"/>
    </source>
</evidence>
<keyword evidence="3 4" id="KW-0802">TPR repeat</keyword>
<dbReference type="AlphaFoldDB" id="Q54MN4"/>
<dbReference type="KEGG" id="ddi:DDB_G0285827"/>
<organism evidence="5 6">
    <name type="scientific">Dictyostelium discoideum</name>
    <name type="common">Social amoeba</name>
    <dbReference type="NCBI Taxonomy" id="44689"/>
    <lineage>
        <taxon>Eukaryota</taxon>
        <taxon>Amoebozoa</taxon>
        <taxon>Evosea</taxon>
        <taxon>Eumycetozoa</taxon>
        <taxon>Dictyostelia</taxon>
        <taxon>Dictyosteliales</taxon>
        <taxon>Dictyosteliaceae</taxon>
        <taxon>Dictyostelium</taxon>
    </lineage>
</organism>
<dbReference type="InterPro" id="IPR013105">
    <property type="entry name" value="TPR_2"/>
</dbReference>
<proteinExistence type="predicted"/>
<dbReference type="GO" id="GO:0043066">
    <property type="term" value="P:negative regulation of apoptotic process"/>
    <property type="evidence" value="ECO:0000318"/>
    <property type="project" value="GO_Central"/>
</dbReference>
<reference evidence="5 6" key="1">
    <citation type="journal article" date="2005" name="Nature">
        <title>The genome of the social amoeba Dictyostelium discoideum.</title>
        <authorList>
            <consortium name="The Dictyostelium discoideum Sequencing Consortium"/>
            <person name="Eichinger L."/>
            <person name="Pachebat J.A."/>
            <person name="Glockner G."/>
            <person name="Rajandream M.A."/>
            <person name="Sucgang R."/>
            <person name="Berriman M."/>
            <person name="Song J."/>
            <person name="Olsen R."/>
            <person name="Szafranski K."/>
            <person name="Xu Q."/>
            <person name="Tunggal B."/>
            <person name="Kummerfeld S."/>
            <person name="Madera M."/>
            <person name="Konfortov B.A."/>
            <person name="Rivero F."/>
            <person name="Bankier A.T."/>
            <person name="Lehmann R."/>
            <person name="Hamlin N."/>
            <person name="Davies R."/>
            <person name="Gaudet P."/>
            <person name="Fey P."/>
            <person name="Pilcher K."/>
            <person name="Chen G."/>
            <person name="Saunders D."/>
            <person name="Sodergren E."/>
            <person name="Davis P."/>
            <person name="Kerhornou A."/>
            <person name="Nie X."/>
            <person name="Hall N."/>
            <person name="Anjard C."/>
            <person name="Hemphill L."/>
            <person name="Bason N."/>
            <person name="Farbrother P."/>
            <person name="Desany B."/>
            <person name="Just E."/>
            <person name="Morio T."/>
            <person name="Rost R."/>
            <person name="Churcher C."/>
            <person name="Cooper J."/>
            <person name="Haydock S."/>
            <person name="van Driessche N."/>
            <person name="Cronin A."/>
            <person name="Goodhead I."/>
            <person name="Muzny D."/>
            <person name="Mourier T."/>
            <person name="Pain A."/>
            <person name="Lu M."/>
            <person name="Harper D."/>
            <person name="Lindsay R."/>
            <person name="Hauser H."/>
            <person name="James K."/>
            <person name="Quiles M."/>
            <person name="Madan Babu M."/>
            <person name="Saito T."/>
            <person name="Buchrieser C."/>
            <person name="Wardroper A."/>
            <person name="Felder M."/>
            <person name="Thangavelu M."/>
            <person name="Johnson D."/>
            <person name="Knights A."/>
            <person name="Loulseged H."/>
            <person name="Mungall K."/>
            <person name="Oliver K."/>
            <person name="Price C."/>
            <person name="Quail M.A."/>
            <person name="Urushihara H."/>
            <person name="Hernandez J."/>
            <person name="Rabbinowitsch E."/>
            <person name="Steffen D."/>
            <person name="Sanders M."/>
            <person name="Ma J."/>
            <person name="Kohara Y."/>
            <person name="Sharp S."/>
            <person name="Simmonds M."/>
            <person name="Spiegler S."/>
            <person name="Tivey A."/>
            <person name="Sugano S."/>
            <person name="White B."/>
            <person name="Walker D."/>
            <person name="Woodward J."/>
            <person name="Winckler T."/>
            <person name="Tanaka Y."/>
            <person name="Shaulsky G."/>
            <person name="Schleicher M."/>
            <person name="Weinstock G."/>
            <person name="Rosenthal A."/>
            <person name="Cox E.C."/>
            <person name="Chisholm R.L."/>
            <person name="Gibbs R."/>
            <person name="Loomis W.F."/>
            <person name="Platzer M."/>
            <person name="Kay R.R."/>
            <person name="Williams J."/>
            <person name="Dear P.H."/>
            <person name="Noegel A.A."/>
            <person name="Barrell B."/>
            <person name="Kuspa A."/>
        </authorList>
    </citation>
    <scope>NUCLEOTIDE SEQUENCE [LARGE SCALE GENOMIC DNA]</scope>
    <source>
        <strain evidence="5 6">AX4</strain>
    </source>
</reference>
<dbReference type="SMART" id="SM00028">
    <property type="entry name" value="TPR"/>
    <property type="match status" value="2"/>
</dbReference>
<evidence type="ECO:0000256" key="4">
    <source>
        <dbReference type="PROSITE-ProRule" id="PRU00339"/>
    </source>
</evidence>
<dbReference type="PANTHER" id="PTHR46512:SF1">
    <property type="entry name" value="PEPTIDYLPROLYL ISOMERASE"/>
    <property type="match status" value="1"/>
</dbReference>
<evidence type="ECO:0000256" key="3">
    <source>
        <dbReference type="ARBA" id="ARBA00022803"/>
    </source>
</evidence>
<dbReference type="PaxDb" id="44689-DDB0186704"/>
<dbReference type="Proteomes" id="UP000002195">
    <property type="component" value="Unassembled WGS sequence"/>
</dbReference>
<comment type="caution">
    <text evidence="5">The sequence shown here is derived from an EMBL/GenBank/DDBJ whole genome shotgun (WGS) entry which is preliminary data.</text>
</comment>
<dbReference type="InterPro" id="IPR011990">
    <property type="entry name" value="TPR-like_helical_dom_sf"/>
</dbReference>
<dbReference type="PANTHER" id="PTHR46512">
    <property type="entry name" value="PEPTIDYLPROLYL ISOMERASE"/>
    <property type="match status" value="1"/>
</dbReference>
<accession>Q54MN4</accession>
<protein>
    <submittedName>
        <fullName evidence="5">Uncharacterized protein</fullName>
    </submittedName>
</protein>
<dbReference type="Pfam" id="PF13181">
    <property type="entry name" value="TPR_8"/>
    <property type="match status" value="1"/>
</dbReference>
<dbReference type="Gene3D" id="1.25.40.10">
    <property type="entry name" value="Tetratricopeptide repeat domain"/>
    <property type="match status" value="1"/>
</dbReference>
<dbReference type="Pfam" id="PF07719">
    <property type="entry name" value="TPR_2"/>
    <property type="match status" value="1"/>
</dbReference>
<evidence type="ECO:0000256" key="1">
    <source>
        <dbReference type="ARBA" id="ARBA00022553"/>
    </source>
</evidence>
<dbReference type="eggNOG" id="KOG0543">
    <property type="taxonomic scope" value="Eukaryota"/>
</dbReference>
<dbReference type="RefSeq" id="XP_638043.1">
    <property type="nucleotide sequence ID" value="XM_632951.1"/>
</dbReference>
<dbReference type="GO" id="GO:0006457">
    <property type="term" value="P:protein folding"/>
    <property type="evidence" value="ECO:0000318"/>
    <property type="project" value="GO_Central"/>
</dbReference>
<name>Q54MN4_DICDI</name>
<gene>
    <name evidence="5" type="ORF">DDB_G0285827</name>
</gene>
<dbReference type="GeneID" id="8625307"/>
<dbReference type="SUPFAM" id="SSF48452">
    <property type="entry name" value="TPR-like"/>
    <property type="match status" value="1"/>
</dbReference>
<evidence type="ECO:0000256" key="2">
    <source>
        <dbReference type="ARBA" id="ARBA00022737"/>
    </source>
</evidence>
<dbReference type="InterPro" id="IPR050754">
    <property type="entry name" value="FKBP4/5/8-like"/>
</dbReference>
<dbReference type="GO" id="GO:0012505">
    <property type="term" value="C:endomembrane system"/>
    <property type="evidence" value="ECO:0000318"/>
    <property type="project" value="GO_Central"/>
</dbReference>